<keyword evidence="2" id="KW-0456">Lyase</keyword>
<evidence type="ECO:0000313" key="4">
    <source>
        <dbReference type="Proteomes" id="UP001589775"/>
    </source>
</evidence>
<dbReference type="InterPro" id="IPR001753">
    <property type="entry name" value="Enoyl-CoA_hydra/iso"/>
</dbReference>
<sequence length="268" mass="28414">MLTGNASAATLADSSTLVVETVGSVLTIGLNRPAKRNALNDGLMAALKDCFTDIPDDIRAVVIHGIGDHFSAGLDLSELRERDATEGLVHSQTWHRVFDKIQYCRVPVIAALKGAVIGGGLELACAAHIRVAESSAYYALPEGSRGIFVGGGGSVRLPRLIGVARMADMMLTGRVYSAADGVVHGFSQYLIEDGSAYDKALELGNRVAQNAPLTNFAVLQALPMIAEANPQTGLLMESLMATVAQSDQEAKNRIRAFLDHKTAKVKPT</sequence>
<dbReference type="RefSeq" id="WP_378388261.1">
    <property type="nucleotide sequence ID" value="NZ_JBHLWM010000005.1"/>
</dbReference>
<evidence type="ECO:0000256" key="2">
    <source>
        <dbReference type="ARBA" id="ARBA00023239"/>
    </source>
</evidence>
<dbReference type="InterPro" id="IPR029045">
    <property type="entry name" value="ClpP/crotonase-like_dom_sf"/>
</dbReference>
<comment type="caution">
    <text evidence="3">The sequence shown here is derived from an EMBL/GenBank/DDBJ whole genome shotgun (WGS) entry which is preliminary data.</text>
</comment>
<reference evidence="3 4" key="1">
    <citation type="submission" date="2024-09" db="EMBL/GenBank/DDBJ databases">
        <authorList>
            <person name="Sun Q."/>
            <person name="Mori K."/>
        </authorList>
    </citation>
    <scope>NUCLEOTIDE SEQUENCE [LARGE SCALE GENOMIC DNA]</scope>
    <source>
        <strain evidence="3 4">KCTC 23279</strain>
    </source>
</reference>
<name>A0ABV6ETC0_9BRAD</name>
<dbReference type="EMBL" id="JBHLWM010000005">
    <property type="protein sequence ID" value="MFC0241372.1"/>
    <property type="molecule type" value="Genomic_DNA"/>
</dbReference>
<dbReference type="SUPFAM" id="SSF52096">
    <property type="entry name" value="ClpP/crotonase"/>
    <property type="match status" value="1"/>
</dbReference>
<proteinExistence type="inferred from homology"/>
<evidence type="ECO:0000256" key="1">
    <source>
        <dbReference type="ARBA" id="ARBA00005254"/>
    </source>
</evidence>
<dbReference type="Proteomes" id="UP001589775">
    <property type="component" value="Unassembled WGS sequence"/>
</dbReference>
<gene>
    <name evidence="3" type="ORF">ACFFJ6_12885</name>
</gene>
<dbReference type="Pfam" id="PF00378">
    <property type="entry name" value="ECH_1"/>
    <property type="match status" value="1"/>
</dbReference>
<dbReference type="NCBIfam" id="NF006013">
    <property type="entry name" value="PRK08150.1"/>
    <property type="match status" value="1"/>
</dbReference>
<protein>
    <submittedName>
        <fullName evidence="3">Crotonase/enoyl-CoA hydratase family protein</fullName>
    </submittedName>
</protein>
<organism evidence="3 4">
    <name type="scientific">Rhodopseudomonas telluris</name>
    <dbReference type="NCBI Taxonomy" id="644215"/>
    <lineage>
        <taxon>Bacteria</taxon>
        <taxon>Pseudomonadati</taxon>
        <taxon>Pseudomonadota</taxon>
        <taxon>Alphaproteobacteria</taxon>
        <taxon>Hyphomicrobiales</taxon>
        <taxon>Nitrobacteraceae</taxon>
        <taxon>Rhodopseudomonas</taxon>
    </lineage>
</organism>
<dbReference type="InterPro" id="IPR014748">
    <property type="entry name" value="Enoyl-CoA_hydra_C"/>
</dbReference>
<dbReference type="PANTHER" id="PTHR11941:SF54">
    <property type="entry name" value="ENOYL-COA HYDRATASE, MITOCHONDRIAL"/>
    <property type="match status" value="1"/>
</dbReference>
<comment type="similarity">
    <text evidence="1">Belongs to the enoyl-CoA hydratase/isomerase family.</text>
</comment>
<dbReference type="Gene3D" id="3.90.226.10">
    <property type="entry name" value="2-enoyl-CoA Hydratase, Chain A, domain 1"/>
    <property type="match status" value="1"/>
</dbReference>
<dbReference type="CDD" id="cd06558">
    <property type="entry name" value="crotonase-like"/>
    <property type="match status" value="1"/>
</dbReference>
<evidence type="ECO:0000313" key="3">
    <source>
        <dbReference type="EMBL" id="MFC0241372.1"/>
    </source>
</evidence>
<dbReference type="Gene3D" id="1.10.12.10">
    <property type="entry name" value="Lyase 2-enoyl-coa Hydratase, Chain A, domain 2"/>
    <property type="match status" value="1"/>
</dbReference>
<keyword evidence="4" id="KW-1185">Reference proteome</keyword>
<dbReference type="PANTHER" id="PTHR11941">
    <property type="entry name" value="ENOYL-COA HYDRATASE-RELATED"/>
    <property type="match status" value="1"/>
</dbReference>
<accession>A0ABV6ETC0</accession>